<dbReference type="SMART" id="SM00184">
    <property type="entry name" value="RING"/>
    <property type="match status" value="1"/>
</dbReference>
<feature type="transmembrane region" description="Helical" evidence="9">
    <location>
        <begin position="224"/>
        <end position="242"/>
    </location>
</feature>
<evidence type="ECO:0000256" key="1">
    <source>
        <dbReference type="ARBA" id="ARBA00004141"/>
    </source>
</evidence>
<feature type="transmembrane region" description="Helical" evidence="9">
    <location>
        <begin position="6"/>
        <end position="23"/>
    </location>
</feature>
<dbReference type="PANTHER" id="PTHR22763:SF163">
    <property type="entry name" value="E3 UBIQUITIN-PROTEIN LIGASE RNF139"/>
    <property type="match status" value="1"/>
</dbReference>
<feature type="domain" description="RING-type" evidence="10">
    <location>
        <begin position="610"/>
        <end position="654"/>
    </location>
</feature>
<keyword evidence="4 8" id="KW-0863">Zinc-finger</keyword>
<protein>
    <recommendedName>
        <fullName evidence="10">RING-type domain-containing protein</fullName>
    </recommendedName>
</protein>
<organism evidence="11 12">
    <name type="scientific">Daphnia galeata</name>
    <dbReference type="NCBI Taxonomy" id="27404"/>
    <lineage>
        <taxon>Eukaryota</taxon>
        <taxon>Metazoa</taxon>
        <taxon>Ecdysozoa</taxon>
        <taxon>Arthropoda</taxon>
        <taxon>Crustacea</taxon>
        <taxon>Branchiopoda</taxon>
        <taxon>Diplostraca</taxon>
        <taxon>Cladocera</taxon>
        <taxon>Anomopoda</taxon>
        <taxon>Daphniidae</taxon>
        <taxon>Daphnia</taxon>
    </lineage>
</organism>
<keyword evidence="5" id="KW-0862">Zinc</keyword>
<dbReference type="GO" id="GO:0036503">
    <property type="term" value="P:ERAD pathway"/>
    <property type="evidence" value="ECO:0007669"/>
    <property type="project" value="TreeGrafter"/>
</dbReference>
<evidence type="ECO:0000256" key="6">
    <source>
        <dbReference type="ARBA" id="ARBA00022989"/>
    </source>
</evidence>
<evidence type="ECO:0000259" key="10">
    <source>
        <dbReference type="PROSITE" id="PS50089"/>
    </source>
</evidence>
<feature type="transmembrane region" description="Helical" evidence="9">
    <location>
        <begin position="303"/>
        <end position="321"/>
    </location>
</feature>
<dbReference type="AlphaFoldDB" id="A0A8J2WH19"/>
<comment type="subcellular location">
    <subcellularLocation>
        <location evidence="1">Membrane</location>
        <topology evidence="1">Multi-pass membrane protein</topology>
    </subcellularLocation>
</comment>
<evidence type="ECO:0000256" key="3">
    <source>
        <dbReference type="ARBA" id="ARBA00022723"/>
    </source>
</evidence>
<dbReference type="Pfam" id="PF13705">
    <property type="entry name" value="TRC8_N"/>
    <property type="match status" value="1"/>
</dbReference>
<feature type="transmembrane region" description="Helical" evidence="9">
    <location>
        <begin position="479"/>
        <end position="508"/>
    </location>
</feature>
<evidence type="ECO:0000256" key="5">
    <source>
        <dbReference type="ARBA" id="ARBA00022833"/>
    </source>
</evidence>
<feature type="transmembrane region" description="Helical" evidence="9">
    <location>
        <begin position="454"/>
        <end position="473"/>
    </location>
</feature>
<feature type="transmembrane region" description="Helical" evidence="9">
    <location>
        <begin position="528"/>
        <end position="551"/>
    </location>
</feature>
<gene>
    <name evidence="11" type="ORF">DGAL_LOCUS6804</name>
</gene>
<dbReference type="InterPro" id="IPR025754">
    <property type="entry name" value="TRC8_N_dom"/>
</dbReference>
<dbReference type="PROSITE" id="PS50089">
    <property type="entry name" value="ZF_RING_2"/>
    <property type="match status" value="1"/>
</dbReference>
<dbReference type="InterPro" id="IPR050731">
    <property type="entry name" value="HRD1_E3_ubiq-ligases"/>
</dbReference>
<proteinExistence type="predicted"/>
<dbReference type="InterPro" id="IPR001841">
    <property type="entry name" value="Znf_RING"/>
</dbReference>
<evidence type="ECO:0000256" key="7">
    <source>
        <dbReference type="ARBA" id="ARBA00023136"/>
    </source>
</evidence>
<keyword evidence="3" id="KW-0479">Metal-binding</keyword>
<feature type="transmembrane region" description="Helical" evidence="9">
    <location>
        <begin position="341"/>
        <end position="364"/>
    </location>
</feature>
<name>A0A8J2WH19_9CRUS</name>
<evidence type="ECO:0000313" key="12">
    <source>
        <dbReference type="Proteomes" id="UP000789390"/>
    </source>
</evidence>
<feature type="transmembrane region" description="Helical" evidence="9">
    <location>
        <begin position="385"/>
        <end position="402"/>
    </location>
</feature>
<keyword evidence="2 9" id="KW-0812">Transmembrane</keyword>
<dbReference type="GO" id="GO:0043161">
    <property type="term" value="P:proteasome-mediated ubiquitin-dependent protein catabolic process"/>
    <property type="evidence" value="ECO:0007669"/>
    <property type="project" value="TreeGrafter"/>
</dbReference>
<feature type="transmembrane region" description="Helical" evidence="9">
    <location>
        <begin position="114"/>
        <end position="136"/>
    </location>
</feature>
<dbReference type="EMBL" id="CAKKLH010000124">
    <property type="protein sequence ID" value="CAH0104092.1"/>
    <property type="molecule type" value="Genomic_DNA"/>
</dbReference>
<dbReference type="InterPro" id="IPR013083">
    <property type="entry name" value="Znf_RING/FYVE/PHD"/>
</dbReference>
<evidence type="ECO:0000256" key="4">
    <source>
        <dbReference type="ARBA" id="ARBA00022771"/>
    </source>
</evidence>
<keyword evidence="12" id="KW-1185">Reference proteome</keyword>
<comment type="caution">
    <text evidence="11">The sequence shown here is derived from an EMBL/GenBank/DDBJ whole genome shotgun (WGS) entry which is preliminary data.</text>
</comment>
<dbReference type="OrthoDB" id="4348522at2759"/>
<feature type="transmembrane region" description="Helical" evidence="9">
    <location>
        <begin position="248"/>
        <end position="268"/>
    </location>
</feature>
<evidence type="ECO:0000256" key="2">
    <source>
        <dbReference type="ARBA" id="ARBA00022692"/>
    </source>
</evidence>
<keyword evidence="6 9" id="KW-1133">Transmembrane helix</keyword>
<evidence type="ECO:0000256" key="8">
    <source>
        <dbReference type="PROSITE-ProRule" id="PRU00175"/>
    </source>
</evidence>
<evidence type="ECO:0000313" key="11">
    <source>
        <dbReference type="EMBL" id="CAH0104092.1"/>
    </source>
</evidence>
<accession>A0A8J2WH19</accession>
<evidence type="ECO:0000256" key="9">
    <source>
        <dbReference type="SAM" id="Phobius"/>
    </source>
</evidence>
<feature type="transmembrane region" description="Helical" evidence="9">
    <location>
        <begin position="414"/>
        <end position="433"/>
    </location>
</feature>
<dbReference type="SUPFAM" id="SSF57850">
    <property type="entry name" value="RING/U-box"/>
    <property type="match status" value="1"/>
</dbReference>
<feature type="transmembrane region" description="Helical" evidence="9">
    <location>
        <begin position="142"/>
        <end position="158"/>
    </location>
</feature>
<dbReference type="Proteomes" id="UP000789390">
    <property type="component" value="Unassembled WGS sequence"/>
</dbReference>
<reference evidence="11" key="1">
    <citation type="submission" date="2021-11" db="EMBL/GenBank/DDBJ databases">
        <authorList>
            <person name="Schell T."/>
        </authorList>
    </citation>
    <scope>NUCLEOTIDE SEQUENCE</scope>
    <source>
        <strain evidence="11">M5</strain>
    </source>
</reference>
<dbReference type="Pfam" id="PF13639">
    <property type="entry name" value="zf-RING_2"/>
    <property type="match status" value="1"/>
</dbReference>
<dbReference type="GO" id="GO:0008270">
    <property type="term" value="F:zinc ion binding"/>
    <property type="evidence" value="ECO:0007669"/>
    <property type="project" value="UniProtKB-KW"/>
</dbReference>
<feature type="transmembrane region" description="Helical" evidence="9">
    <location>
        <begin position="195"/>
        <end position="212"/>
    </location>
</feature>
<dbReference type="GO" id="GO:0061630">
    <property type="term" value="F:ubiquitin protein ligase activity"/>
    <property type="evidence" value="ECO:0007669"/>
    <property type="project" value="TreeGrafter"/>
</dbReference>
<dbReference type="GO" id="GO:0036513">
    <property type="term" value="C:Derlin-1 retrotranslocation complex"/>
    <property type="evidence" value="ECO:0007669"/>
    <property type="project" value="TreeGrafter"/>
</dbReference>
<dbReference type="Gene3D" id="3.30.40.10">
    <property type="entry name" value="Zinc/RING finger domain, C3HC4 (zinc finger)"/>
    <property type="match status" value="1"/>
</dbReference>
<sequence>MDTRLVLVGFMDILIRVPALFILDEVCQSKIFFLGLYPSTLLPLHKESDFDDVTGESYHTLLYDAHHSLVDVYNSSMFTNLNQNAVNVIEFNISTILSNSLDVSLEVHSGIFEFLLQMIFLFTASCVSLFVLTLWTQHLLKIYAYLLCVSMVVLSQYLNQKVFNSVSSAFTTIMAAILNLDRTAISSLLTMLTDFVGNFAIQTFLAVAYLLCQFQPIDKWLQGILWLGFILPSLMTVLLIDSSTVIQWCYYLLIGHYISVPVMNYKLLYREVKGRIAHIICGIRNDGILVFFESEWLRLNIPIIFRSFWLMRCGIHIYIYLASSDFSAWTDVESLNTLFKIVLVRGCETLTSLLGMASVFSWICAKIYLFSQTFMQIPHEGSTHIGPLAATLFIIFSFQYGLSTLKPASRLVRLMRILVLIITCFLHFTYTSVDTVLMSLATSANMDFIRHARALLVSGLLTFALCIGLYVLWTTHSISTWLFAVSGFSVEALFKITISLALYILFLLDARHQELWDKLDDHVYRIKFFGRVVEYIIGLAMMINSGIALILESGGVCRATLFGLQGYFNLSFFWDEALTGWKVYQKRRIAVCKIATLETAEEPTIIDDVCAICFNNLKPNHLNNVLIKVTPCRHYYHAVCLRKWLYVQDRCPMCYRTLWPDLSTSHDDSDPLENSNVDE</sequence>
<keyword evidence="7 9" id="KW-0472">Membrane</keyword>
<dbReference type="PANTHER" id="PTHR22763">
    <property type="entry name" value="RING ZINC FINGER PROTEIN"/>
    <property type="match status" value="1"/>
</dbReference>